<evidence type="ECO:0000256" key="1">
    <source>
        <dbReference type="SAM" id="Phobius"/>
    </source>
</evidence>
<keyword evidence="1" id="KW-0472">Membrane</keyword>
<accession>A0ABS3JAH1</accession>
<keyword evidence="1" id="KW-0812">Transmembrane</keyword>
<comment type="caution">
    <text evidence="2">The sequence shown here is derived from an EMBL/GenBank/DDBJ whole genome shotgun (WGS) entry which is preliminary data.</text>
</comment>
<reference evidence="2 3" key="1">
    <citation type="submission" date="2021-03" db="EMBL/GenBank/DDBJ databases">
        <title>Fibrella sp. HMF5405 genome sequencing and assembly.</title>
        <authorList>
            <person name="Kang H."/>
            <person name="Kim H."/>
            <person name="Bae S."/>
            <person name="Joh K."/>
        </authorList>
    </citation>
    <scope>NUCLEOTIDE SEQUENCE [LARGE SCALE GENOMIC DNA]</scope>
    <source>
        <strain evidence="2 3">HMF5405</strain>
    </source>
</reference>
<evidence type="ECO:0000313" key="2">
    <source>
        <dbReference type="EMBL" id="MBO0947000.1"/>
    </source>
</evidence>
<keyword evidence="3" id="KW-1185">Reference proteome</keyword>
<evidence type="ECO:0000313" key="3">
    <source>
        <dbReference type="Proteomes" id="UP000664628"/>
    </source>
</evidence>
<evidence type="ECO:0008006" key="4">
    <source>
        <dbReference type="Google" id="ProtNLM"/>
    </source>
</evidence>
<gene>
    <name evidence="2" type="ORF">J2I46_00285</name>
</gene>
<name>A0ABS3JAH1_9BACT</name>
<dbReference type="EMBL" id="JAFMYW010000001">
    <property type="protein sequence ID" value="MBO0947000.1"/>
    <property type="molecule type" value="Genomic_DNA"/>
</dbReference>
<dbReference type="RefSeq" id="WP_207326927.1">
    <property type="nucleotide sequence ID" value="NZ_JAFMYW010000001.1"/>
</dbReference>
<keyword evidence="1" id="KW-1133">Transmembrane helix</keyword>
<dbReference type="Proteomes" id="UP000664628">
    <property type="component" value="Unassembled WGS sequence"/>
</dbReference>
<organism evidence="2 3">
    <name type="scientific">Fibrella forsythiae</name>
    <dbReference type="NCBI Taxonomy" id="2817061"/>
    <lineage>
        <taxon>Bacteria</taxon>
        <taxon>Pseudomonadati</taxon>
        <taxon>Bacteroidota</taxon>
        <taxon>Cytophagia</taxon>
        <taxon>Cytophagales</taxon>
        <taxon>Spirosomataceae</taxon>
        <taxon>Fibrella</taxon>
    </lineage>
</organism>
<feature type="transmembrane region" description="Helical" evidence="1">
    <location>
        <begin position="12"/>
        <end position="31"/>
    </location>
</feature>
<sequence>MLTKENLTTGFVAGVVAALTLLLVSWAVMTIRYRLSQSTKQPCGCGGH</sequence>
<protein>
    <recommendedName>
        <fullName evidence="4">FeoB-associated Cys-rich membrane protein</fullName>
    </recommendedName>
</protein>
<proteinExistence type="predicted"/>